<comment type="caution">
    <text evidence="3">The sequence shown here is derived from an EMBL/GenBank/DDBJ whole genome shotgun (WGS) entry which is preliminary data.</text>
</comment>
<dbReference type="InterPro" id="IPR036291">
    <property type="entry name" value="NAD(P)-bd_dom_sf"/>
</dbReference>
<dbReference type="InterPro" id="IPR002347">
    <property type="entry name" value="SDR_fam"/>
</dbReference>
<evidence type="ECO:0000313" key="3">
    <source>
        <dbReference type="EMBL" id="KAJ9611224.1"/>
    </source>
</evidence>
<reference evidence="3" key="1">
    <citation type="submission" date="2022-10" db="EMBL/GenBank/DDBJ databases">
        <title>Culturing micro-colonial fungi from biological soil crusts in the Mojave desert and describing Neophaeococcomyces mojavensis, and introducing the new genera and species Taxawa tesnikishii.</title>
        <authorList>
            <person name="Kurbessoian T."/>
            <person name="Stajich J.E."/>
        </authorList>
    </citation>
    <scope>NUCLEOTIDE SEQUENCE</scope>
    <source>
        <strain evidence="3">TK_41</strain>
    </source>
</reference>
<dbReference type="Gene3D" id="3.40.50.720">
    <property type="entry name" value="NAD(P)-binding Rossmann-like Domain"/>
    <property type="match status" value="1"/>
</dbReference>
<dbReference type="AlphaFoldDB" id="A0AA39CKF0"/>
<keyword evidence="2" id="KW-0560">Oxidoreductase</keyword>
<keyword evidence="4" id="KW-1185">Reference proteome</keyword>
<dbReference type="GO" id="GO:0016491">
    <property type="term" value="F:oxidoreductase activity"/>
    <property type="evidence" value="ECO:0007669"/>
    <property type="project" value="UniProtKB-KW"/>
</dbReference>
<evidence type="ECO:0000313" key="4">
    <source>
        <dbReference type="Proteomes" id="UP001172673"/>
    </source>
</evidence>
<organism evidence="3 4">
    <name type="scientific">Cladophialophora chaetospira</name>
    <dbReference type="NCBI Taxonomy" id="386627"/>
    <lineage>
        <taxon>Eukaryota</taxon>
        <taxon>Fungi</taxon>
        <taxon>Dikarya</taxon>
        <taxon>Ascomycota</taxon>
        <taxon>Pezizomycotina</taxon>
        <taxon>Eurotiomycetes</taxon>
        <taxon>Chaetothyriomycetidae</taxon>
        <taxon>Chaetothyriales</taxon>
        <taxon>Herpotrichiellaceae</taxon>
        <taxon>Cladophialophora</taxon>
    </lineage>
</organism>
<accession>A0AA39CKF0</accession>
<proteinExistence type="inferred from homology"/>
<dbReference type="Pfam" id="PF00106">
    <property type="entry name" value="adh_short"/>
    <property type="match status" value="1"/>
</dbReference>
<dbReference type="SUPFAM" id="SSF51735">
    <property type="entry name" value="NAD(P)-binding Rossmann-fold domains"/>
    <property type="match status" value="1"/>
</dbReference>
<dbReference type="EMBL" id="JAPDRK010000006">
    <property type="protein sequence ID" value="KAJ9611224.1"/>
    <property type="molecule type" value="Genomic_DNA"/>
</dbReference>
<evidence type="ECO:0000256" key="2">
    <source>
        <dbReference type="ARBA" id="ARBA00023002"/>
    </source>
</evidence>
<dbReference type="PANTHER" id="PTHR42901">
    <property type="entry name" value="ALCOHOL DEHYDROGENASE"/>
    <property type="match status" value="1"/>
</dbReference>
<comment type="similarity">
    <text evidence="1">Belongs to the short-chain dehydrogenases/reductases (SDR) family.</text>
</comment>
<sequence>MAYPCFTKTYRKTTYPAIDPSRPELSAKEKTVVVTGAGDGSIGATVALAFAEAGARKIALVGRTAATLDKTKAVIVEAFPNATISVFTADISDAQSTGTAAHNIKVELGAWDVFANCAGHLPDLTTVAGADEDDWWKAFEIHAKFATHFAKHFLPKARPGAAYINTNAASCHLPAAHFPKTSAYLASKLAMAKLDEYLAEENPQLRVFTVHPGVVQTRMVDKVMKGLDNVPAGDFLDEPELPAHFMVWLASGEGDFLQSGRFLWANWDVEELISRKAEIEGNPTLFRITIGGWPFQ</sequence>
<dbReference type="PRINTS" id="PR00081">
    <property type="entry name" value="GDHRDH"/>
</dbReference>
<evidence type="ECO:0000256" key="1">
    <source>
        <dbReference type="ARBA" id="ARBA00006484"/>
    </source>
</evidence>
<dbReference type="CDD" id="cd05233">
    <property type="entry name" value="SDR_c"/>
    <property type="match status" value="1"/>
</dbReference>
<dbReference type="Proteomes" id="UP001172673">
    <property type="component" value="Unassembled WGS sequence"/>
</dbReference>
<dbReference type="PANTHER" id="PTHR42901:SF1">
    <property type="entry name" value="ALCOHOL DEHYDROGENASE"/>
    <property type="match status" value="1"/>
</dbReference>
<protein>
    <submittedName>
        <fullName evidence="3">Uncharacterized protein</fullName>
    </submittedName>
</protein>
<name>A0AA39CKF0_9EURO</name>
<gene>
    <name evidence="3" type="ORF">H2200_004407</name>
</gene>